<accession>A0AAJ7FJ53</accession>
<keyword evidence="2" id="KW-0963">Cytoplasm</keyword>
<evidence type="ECO:0000256" key="2">
    <source>
        <dbReference type="ARBA" id="ARBA00022490"/>
    </source>
</evidence>
<dbReference type="InterPro" id="IPR000219">
    <property type="entry name" value="DH_dom"/>
</dbReference>
<keyword evidence="5" id="KW-1185">Reference proteome</keyword>
<evidence type="ECO:0000256" key="3">
    <source>
        <dbReference type="SAM" id="MobiDB-lite"/>
    </source>
</evidence>
<sequence>MEDDCDTTIKDKFPEPQKKFWLRSRKRPNSDAVSVSSMDVSIGSDAGKKKKRRRITEVASNFFLSSVPTSSRIGNVLQRSFSIQANSSDLSLAVDEPNLSTIRKKIRGTNGKLVNARIRSWVVDVADGNNGVHPDISLSRSGIKRQEAIYELCCGEDVLLHDLCMLRDVYYEPLLSTGILNTNDMSILFGDISQLIEIHGQLRDELVKLRDSNGVTDTVGPIILNWVSTLTEPYIERCRTQVYARHLLEIKKASSKRFHDFLKKRVLSPHSVDLWTYLDVPRSRVVKYPLLVNEILRHTPSAHPDQETLKKAAAVLSELLTKIDKAMGDAECDIARGKINTNSEYDPMKCVDGATELITEGMLKDARGTKFYCFLFDTCFVLTRATRRLCKKYNISYPVISRDQIKIEIEEKEPGFIVGNHHLTTEDEHAQRHWVDSFSRINRISTGIVTRQKSIDNQEKENKPKAESPISKNQPKRRSLSSLCDSGFSVSLRKSLLKQKRSSVGFI</sequence>
<evidence type="ECO:0000313" key="6">
    <source>
        <dbReference type="RefSeq" id="XP_015594378.1"/>
    </source>
</evidence>
<dbReference type="KEGG" id="ccin:107267333"/>
<dbReference type="InterPro" id="IPR001331">
    <property type="entry name" value="GDS_CDC24_CS"/>
</dbReference>
<dbReference type="CDD" id="cd00160">
    <property type="entry name" value="RhoGEF"/>
    <property type="match status" value="1"/>
</dbReference>
<dbReference type="InterPro" id="IPR051480">
    <property type="entry name" value="Endocytic_GEF_Adapter"/>
</dbReference>
<dbReference type="PROSITE" id="PS50010">
    <property type="entry name" value="DH_2"/>
    <property type="match status" value="1"/>
</dbReference>
<dbReference type="RefSeq" id="XP_015594378.1">
    <property type="nucleotide sequence ID" value="XM_015738892.2"/>
</dbReference>
<dbReference type="InterPro" id="IPR011993">
    <property type="entry name" value="PH-like_dom_sf"/>
</dbReference>
<dbReference type="InterPro" id="IPR035899">
    <property type="entry name" value="DBL_dom_sf"/>
</dbReference>
<gene>
    <name evidence="6" type="primary">LOC107267333</name>
</gene>
<dbReference type="GO" id="GO:0035025">
    <property type="term" value="P:positive regulation of Rho protein signal transduction"/>
    <property type="evidence" value="ECO:0007669"/>
    <property type="project" value="TreeGrafter"/>
</dbReference>
<dbReference type="PANTHER" id="PTHR46006">
    <property type="entry name" value="RHO GUANINE NUCLEOTIDE EXCHANGE FACTOR AT 64C, ISOFORM A"/>
    <property type="match status" value="1"/>
</dbReference>
<dbReference type="Gene3D" id="2.30.29.30">
    <property type="entry name" value="Pleckstrin-homology domain (PH domain)/Phosphotyrosine-binding domain (PTB)"/>
    <property type="match status" value="1"/>
</dbReference>
<dbReference type="SMART" id="SM00325">
    <property type="entry name" value="RhoGEF"/>
    <property type="match status" value="1"/>
</dbReference>
<dbReference type="Pfam" id="PF00621">
    <property type="entry name" value="RhoGEF"/>
    <property type="match status" value="1"/>
</dbReference>
<dbReference type="GO" id="GO:0005737">
    <property type="term" value="C:cytoplasm"/>
    <property type="evidence" value="ECO:0007669"/>
    <property type="project" value="UniProtKB-SubCell"/>
</dbReference>
<organism evidence="5 6">
    <name type="scientific">Cephus cinctus</name>
    <name type="common">Wheat stem sawfly</name>
    <dbReference type="NCBI Taxonomy" id="211228"/>
    <lineage>
        <taxon>Eukaryota</taxon>
        <taxon>Metazoa</taxon>
        <taxon>Ecdysozoa</taxon>
        <taxon>Arthropoda</taxon>
        <taxon>Hexapoda</taxon>
        <taxon>Insecta</taxon>
        <taxon>Pterygota</taxon>
        <taxon>Neoptera</taxon>
        <taxon>Endopterygota</taxon>
        <taxon>Hymenoptera</taxon>
        <taxon>Cephoidea</taxon>
        <taxon>Cephidae</taxon>
        <taxon>Cephus</taxon>
    </lineage>
</organism>
<dbReference type="PANTHER" id="PTHR46006:SF8">
    <property type="entry name" value="DH DOMAIN-CONTAINING PROTEIN"/>
    <property type="match status" value="1"/>
</dbReference>
<feature type="domain" description="DH" evidence="4">
    <location>
        <begin position="144"/>
        <end position="326"/>
    </location>
</feature>
<dbReference type="Proteomes" id="UP000694920">
    <property type="component" value="Unplaced"/>
</dbReference>
<comment type="subcellular location">
    <subcellularLocation>
        <location evidence="1">Cytoplasm</location>
    </subcellularLocation>
</comment>
<feature type="compositionally biased region" description="Basic and acidic residues" evidence="3">
    <location>
        <begin position="453"/>
        <end position="466"/>
    </location>
</feature>
<proteinExistence type="predicted"/>
<dbReference type="GeneID" id="107267333"/>
<protein>
    <submittedName>
        <fullName evidence="6">Rho guanine nucleotide exchange factor 3</fullName>
    </submittedName>
</protein>
<dbReference type="GO" id="GO:0005085">
    <property type="term" value="F:guanyl-nucleotide exchange factor activity"/>
    <property type="evidence" value="ECO:0007669"/>
    <property type="project" value="InterPro"/>
</dbReference>
<evidence type="ECO:0000259" key="4">
    <source>
        <dbReference type="PROSITE" id="PS50010"/>
    </source>
</evidence>
<dbReference type="Gene3D" id="1.20.900.10">
    <property type="entry name" value="Dbl homology (DH) domain"/>
    <property type="match status" value="1"/>
</dbReference>
<dbReference type="SUPFAM" id="SSF48065">
    <property type="entry name" value="DBL homology domain (DH-domain)"/>
    <property type="match status" value="1"/>
</dbReference>
<dbReference type="AlphaFoldDB" id="A0AAJ7FJ53"/>
<dbReference type="GO" id="GO:0035556">
    <property type="term" value="P:intracellular signal transduction"/>
    <property type="evidence" value="ECO:0007669"/>
    <property type="project" value="InterPro"/>
</dbReference>
<dbReference type="PROSITE" id="PS00741">
    <property type="entry name" value="DH_1"/>
    <property type="match status" value="1"/>
</dbReference>
<reference evidence="6" key="1">
    <citation type="submission" date="2025-08" db="UniProtKB">
        <authorList>
            <consortium name="RefSeq"/>
        </authorList>
    </citation>
    <scope>IDENTIFICATION</scope>
</reference>
<name>A0AAJ7FJ53_CEPCN</name>
<evidence type="ECO:0000256" key="1">
    <source>
        <dbReference type="ARBA" id="ARBA00004496"/>
    </source>
</evidence>
<feature type="region of interest" description="Disordered" evidence="3">
    <location>
        <begin position="452"/>
        <end position="482"/>
    </location>
</feature>
<evidence type="ECO:0000313" key="5">
    <source>
        <dbReference type="Proteomes" id="UP000694920"/>
    </source>
</evidence>